<reference evidence="4 5" key="1">
    <citation type="submission" date="2024-05" db="EMBL/GenBank/DDBJ databases">
        <title>Genome sequencing and assembly of Indian major carp, Cirrhinus mrigala (Hamilton, 1822).</title>
        <authorList>
            <person name="Mohindra V."/>
            <person name="Chowdhury L.M."/>
            <person name="Lal K."/>
            <person name="Jena J.K."/>
        </authorList>
    </citation>
    <scope>NUCLEOTIDE SEQUENCE [LARGE SCALE GENOMIC DNA]</scope>
    <source>
        <strain evidence="4">CM1030</strain>
        <tissue evidence="4">Blood</tissue>
    </source>
</reference>
<dbReference type="EMBL" id="JAMKFB020000004">
    <property type="protein sequence ID" value="KAL0194729.1"/>
    <property type="molecule type" value="Genomic_DNA"/>
</dbReference>
<evidence type="ECO:0000259" key="3">
    <source>
        <dbReference type="PROSITE" id="PS50878"/>
    </source>
</evidence>
<dbReference type="FunFam" id="3.30.70.270:FF:000003">
    <property type="entry name" value="Transposon Ty3-G Gag-Pol polyprotein"/>
    <property type="match status" value="1"/>
</dbReference>
<dbReference type="Proteomes" id="UP001529510">
    <property type="component" value="Unassembled WGS sequence"/>
</dbReference>
<dbReference type="Gene3D" id="3.30.70.270">
    <property type="match status" value="2"/>
</dbReference>
<dbReference type="InterPro" id="IPR000477">
    <property type="entry name" value="RT_dom"/>
</dbReference>
<keyword evidence="5" id="KW-1185">Reference proteome</keyword>
<dbReference type="InterPro" id="IPR043502">
    <property type="entry name" value="DNA/RNA_pol_sf"/>
</dbReference>
<gene>
    <name evidence="4" type="ORF">M9458_008301</name>
</gene>
<dbReference type="PANTHER" id="PTHR37984">
    <property type="entry name" value="PROTEIN CBG26694"/>
    <property type="match status" value="1"/>
</dbReference>
<sequence>MACGLSISPFQTFMNEVFWEFLHRFVVVYIDDILIYSWNLADHCQHVQQVLQKLREHSLYLKLEKCEFHRSSVQFLGYIISAEGVEMDQGKVQAIQEWPTPSTIKELQWFLGFSNFYHRFIKGYSMITAPLTSCGVNQNTWSGTPPPTKLSIGSRPSSAPFLYYAIQIRTSHSRHQVSPGGPPSLAGTDHKNLQYLREVKPLNPRQARWALFLTRFNFKITYRPGTKDTKGHALSRQFPADSPAKPEPILPPDVIVSPIIWDLESDIRHATLQETAPPGCPEGKIYVPSSQRLQLLGTV</sequence>
<proteinExistence type="inferred from homology"/>
<dbReference type="InterPro" id="IPR043128">
    <property type="entry name" value="Rev_trsase/Diguanyl_cyclase"/>
</dbReference>
<accession>A0ABD0R887</accession>
<dbReference type="PANTHER" id="PTHR37984:SF5">
    <property type="entry name" value="PROTEIN NYNRIN-LIKE"/>
    <property type="match status" value="1"/>
</dbReference>
<dbReference type="InterPro" id="IPR050951">
    <property type="entry name" value="Retrovirus_Pol_polyprotein"/>
</dbReference>
<dbReference type="AlphaFoldDB" id="A0ABD0R887"/>
<dbReference type="SUPFAM" id="SSF56672">
    <property type="entry name" value="DNA/RNA polymerases"/>
    <property type="match status" value="1"/>
</dbReference>
<comment type="caution">
    <text evidence="4">The sequence shown here is derived from an EMBL/GenBank/DDBJ whole genome shotgun (WGS) entry which is preliminary data.</text>
</comment>
<evidence type="ECO:0000313" key="5">
    <source>
        <dbReference type="Proteomes" id="UP001529510"/>
    </source>
</evidence>
<comment type="similarity">
    <text evidence="1">Belongs to the beta type-B retroviral polymerase family. HERV class-II K(HML-2) pol subfamily.</text>
</comment>
<evidence type="ECO:0000256" key="2">
    <source>
        <dbReference type="ARBA" id="ARBA00012180"/>
    </source>
</evidence>
<feature type="domain" description="Reverse transcriptase" evidence="3">
    <location>
        <begin position="1"/>
        <end position="80"/>
    </location>
</feature>
<dbReference type="CDD" id="cd01647">
    <property type="entry name" value="RT_LTR"/>
    <property type="match status" value="1"/>
</dbReference>
<name>A0ABD0R887_CIRMR</name>
<evidence type="ECO:0000256" key="1">
    <source>
        <dbReference type="ARBA" id="ARBA00010879"/>
    </source>
</evidence>
<protein>
    <recommendedName>
        <fullName evidence="2">ribonuclease H</fullName>
        <ecNumber evidence="2">3.1.26.4</ecNumber>
    </recommendedName>
</protein>
<feature type="non-terminal residue" evidence="4">
    <location>
        <position position="299"/>
    </location>
</feature>
<dbReference type="EC" id="3.1.26.4" evidence="2"/>
<dbReference type="GO" id="GO:0004523">
    <property type="term" value="F:RNA-DNA hybrid ribonuclease activity"/>
    <property type="evidence" value="ECO:0007669"/>
    <property type="project" value="UniProtKB-EC"/>
</dbReference>
<organism evidence="4 5">
    <name type="scientific">Cirrhinus mrigala</name>
    <name type="common">Mrigala</name>
    <dbReference type="NCBI Taxonomy" id="683832"/>
    <lineage>
        <taxon>Eukaryota</taxon>
        <taxon>Metazoa</taxon>
        <taxon>Chordata</taxon>
        <taxon>Craniata</taxon>
        <taxon>Vertebrata</taxon>
        <taxon>Euteleostomi</taxon>
        <taxon>Actinopterygii</taxon>
        <taxon>Neopterygii</taxon>
        <taxon>Teleostei</taxon>
        <taxon>Ostariophysi</taxon>
        <taxon>Cypriniformes</taxon>
        <taxon>Cyprinidae</taxon>
        <taxon>Labeoninae</taxon>
        <taxon>Labeonini</taxon>
        <taxon>Cirrhinus</taxon>
    </lineage>
</organism>
<dbReference type="Pfam" id="PF00078">
    <property type="entry name" value="RVT_1"/>
    <property type="match status" value="1"/>
</dbReference>
<evidence type="ECO:0000313" key="4">
    <source>
        <dbReference type="EMBL" id="KAL0194729.1"/>
    </source>
</evidence>
<dbReference type="PROSITE" id="PS50878">
    <property type="entry name" value="RT_POL"/>
    <property type="match status" value="1"/>
</dbReference>